<keyword evidence="4" id="KW-1185">Reference proteome</keyword>
<dbReference type="AlphaFoldDB" id="M1DT90"/>
<dbReference type="InterPro" id="IPR046796">
    <property type="entry name" value="Transposase_32_dom"/>
</dbReference>
<protein>
    <recommendedName>
        <fullName evidence="2">Putative plant transposon protein domain-containing protein</fullName>
    </recommendedName>
</protein>
<feature type="domain" description="Putative plant transposon protein" evidence="2">
    <location>
        <begin position="2"/>
        <end position="133"/>
    </location>
</feature>
<dbReference type="EnsemblPlants" id="PGSC0003DMT400094034">
    <property type="protein sequence ID" value="PGSC0003DMT400094034"/>
    <property type="gene ID" value="PGSC0003DMG400043605"/>
</dbReference>
<proteinExistence type="predicted"/>
<dbReference type="Proteomes" id="UP000011115">
    <property type="component" value="Unassembled WGS sequence"/>
</dbReference>
<evidence type="ECO:0000259" key="2">
    <source>
        <dbReference type="Pfam" id="PF20167"/>
    </source>
</evidence>
<evidence type="ECO:0000313" key="3">
    <source>
        <dbReference type="EnsemblPlants" id="PGSC0003DMT400094034"/>
    </source>
</evidence>
<organism evidence="3 4">
    <name type="scientific">Solanum tuberosum</name>
    <name type="common">Potato</name>
    <dbReference type="NCBI Taxonomy" id="4113"/>
    <lineage>
        <taxon>Eukaryota</taxon>
        <taxon>Viridiplantae</taxon>
        <taxon>Streptophyta</taxon>
        <taxon>Embryophyta</taxon>
        <taxon>Tracheophyta</taxon>
        <taxon>Spermatophyta</taxon>
        <taxon>Magnoliopsida</taxon>
        <taxon>eudicotyledons</taxon>
        <taxon>Gunneridae</taxon>
        <taxon>Pentapetalae</taxon>
        <taxon>asterids</taxon>
        <taxon>lamiids</taxon>
        <taxon>Solanales</taxon>
        <taxon>Solanaceae</taxon>
        <taxon>Solanoideae</taxon>
        <taxon>Solaneae</taxon>
        <taxon>Solanum</taxon>
    </lineage>
</organism>
<dbReference type="Pfam" id="PF20167">
    <property type="entry name" value="Transposase_32"/>
    <property type="match status" value="1"/>
</dbReference>
<dbReference type="Gramene" id="PGSC0003DMT400094034">
    <property type="protein sequence ID" value="PGSC0003DMT400094034"/>
    <property type="gene ID" value="PGSC0003DMG400043605"/>
</dbReference>
<dbReference type="PANTHER" id="PTHR33180:SF31">
    <property type="entry name" value="POLYPROTEIN PROTEIN"/>
    <property type="match status" value="1"/>
</dbReference>
<dbReference type="HOGENOM" id="CLU_029307_2_3_1"/>
<sequence>MPSWVQEFYLAYGELVPKNKKKASEFRPVNSIMVRGKEVECHSEHINAVLGRPLHSVLPYQGLPIALSLDYSKGWLAPMISDITATWLDAAAPIEKRDMNSASWYWFGFISSTIMPSQNESIPRHPKVTSSFSTDIQRIEVDFTREEDDRRRAAPTDTSPEVLGASLSTQPARITQAMILKMGQLAYSTDGDTSEMVGLKAEIASLRKDANYLKFTDFTSLIEIEDEKDVLVTTGDVQGDGAAHGESDADTDKELVATQVEEIRESQDASIFRDLPDLVKTTMQPGIQTSPTETSTIARSGSSTAFPSETTPGTNT</sequence>
<dbReference type="PANTHER" id="PTHR33180">
    <property type="entry name" value="PHOTOSYSTEM II CP43 REACTION CENTER PROTEIN"/>
    <property type="match status" value="1"/>
</dbReference>
<evidence type="ECO:0000256" key="1">
    <source>
        <dbReference type="SAM" id="MobiDB-lite"/>
    </source>
</evidence>
<reference evidence="4" key="1">
    <citation type="journal article" date="2011" name="Nature">
        <title>Genome sequence and analysis of the tuber crop potato.</title>
        <authorList>
            <consortium name="The Potato Genome Sequencing Consortium"/>
        </authorList>
    </citation>
    <scope>NUCLEOTIDE SEQUENCE [LARGE SCALE GENOMIC DNA]</scope>
    <source>
        <strain evidence="4">cv. DM1-3 516 R44</strain>
    </source>
</reference>
<dbReference type="PaxDb" id="4113-PGSC0003DMT400094034"/>
<evidence type="ECO:0000313" key="4">
    <source>
        <dbReference type="Proteomes" id="UP000011115"/>
    </source>
</evidence>
<accession>M1DT90</accession>
<reference evidence="3" key="2">
    <citation type="submission" date="2015-06" db="UniProtKB">
        <authorList>
            <consortium name="EnsemblPlants"/>
        </authorList>
    </citation>
    <scope>IDENTIFICATION</scope>
    <source>
        <strain evidence="3">DM1-3 516 R44</strain>
    </source>
</reference>
<name>M1DT90_SOLTU</name>
<dbReference type="InParanoid" id="M1DT90"/>
<feature type="compositionally biased region" description="Basic and acidic residues" evidence="1">
    <location>
        <begin position="144"/>
        <end position="154"/>
    </location>
</feature>
<feature type="region of interest" description="Disordered" evidence="1">
    <location>
        <begin position="144"/>
        <end position="163"/>
    </location>
</feature>
<feature type="region of interest" description="Disordered" evidence="1">
    <location>
        <begin position="283"/>
        <end position="316"/>
    </location>
</feature>